<evidence type="ECO:0000313" key="1">
    <source>
        <dbReference type="EMBL" id="CAB5527924.1"/>
    </source>
</evidence>
<evidence type="ECO:0000313" key="3">
    <source>
        <dbReference type="Proteomes" id="UP000834503"/>
    </source>
</evidence>
<comment type="caution">
    <text evidence="1">The sequence shown here is derived from an EMBL/GenBank/DDBJ whole genome shotgun (WGS) entry which is preliminary data.</text>
</comment>
<dbReference type="RefSeq" id="WP_239177140.1">
    <property type="nucleotide sequence ID" value="NZ_CAHPQT010000003.1"/>
</dbReference>
<sequence>MQERDLGSMGETLFMQLCATVGLICNSSSKDSAGWDFIVDFPTQFATHPMIDKSASPIECKVQVKATDGSSKKVQITLSNMMRLCRSKLPAFFFFIEYNGENNPQAVYIRHVDKNIIFNTLKRARENSVAKNKKQLNKINLTVTFNDSHKLAKITGENLKKTIESYLPEGMEVYTENKINDLKKLGYENGGYSLTFQTKENLEYADLIEASLGWRDKAKISNIKCFDNRFDISIPLEEMSSSEAELSFGFESFERDATLKVTNVSSRKSIRIQCKIYTSPLSINAPDEHVKVRLKSSYFDILFSLKTGILTYRFDSSDNTLNLFEIRDNLTLMLWVYEQEDILELELNIPTQPESVTLSTNINKDAKQDISLIENCIQALTTVENAIAISNQLGIEAQIKTTINDLTRYSERTNIIGDLFRKPNEIPAIKLAFKEKIESPPEKINACCLIVLSTKLGDFKLYVITTITGKGVYYENEYLLSNPHINIEDIEDCYYKENITERLIKKTDLIAAKYTNENDDITFINMFHDNNKK</sequence>
<name>A0A9N8CPN2_9ENTR</name>
<gene>
    <name evidence="1" type="ORF">GHA_00997</name>
    <name evidence="2" type="ORF">TML_03953</name>
</gene>
<accession>A0A9N8CPN2</accession>
<reference evidence="1" key="1">
    <citation type="submission" date="2020-05" db="EMBL/GenBank/DDBJ databases">
        <authorList>
            <person name="Delgado-Blas J."/>
        </authorList>
    </citation>
    <scope>NUCLEOTIDE SEQUENCE</scope>
    <source>
        <strain evidence="1">BB1459</strain>
        <strain evidence="2">BB1480</strain>
    </source>
</reference>
<dbReference type="EMBL" id="CAIIUA010000001">
    <property type="protein sequence ID" value="CAC9227400.1"/>
    <property type="molecule type" value="Genomic_DNA"/>
</dbReference>
<dbReference type="Proteomes" id="UP000834503">
    <property type="component" value="Unassembled WGS sequence"/>
</dbReference>
<proteinExistence type="predicted"/>
<protein>
    <recommendedName>
        <fullName evidence="5">DUF4365 domain-containing protein</fullName>
    </recommendedName>
</protein>
<evidence type="ECO:0000313" key="4">
    <source>
        <dbReference type="Proteomes" id="UP000837205"/>
    </source>
</evidence>
<dbReference type="AlphaFoldDB" id="A0A9N8CPN2"/>
<evidence type="ECO:0008006" key="5">
    <source>
        <dbReference type="Google" id="ProtNLM"/>
    </source>
</evidence>
<evidence type="ECO:0000313" key="2">
    <source>
        <dbReference type="EMBL" id="CAC9227400.1"/>
    </source>
</evidence>
<dbReference type="Proteomes" id="UP000837205">
    <property type="component" value="Unassembled WGS sequence"/>
</dbReference>
<organism evidence="1 3">
    <name type="scientific">Citrobacter werkmanii</name>
    <dbReference type="NCBI Taxonomy" id="67827"/>
    <lineage>
        <taxon>Bacteria</taxon>
        <taxon>Pseudomonadati</taxon>
        <taxon>Pseudomonadota</taxon>
        <taxon>Gammaproteobacteria</taxon>
        <taxon>Enterobacterales</taxon>
        <taxon>Enterobacteriaceae</taxon>
        <taxon>Citrobacter</taxon>
        <taxon>Citrobacter freundii complex</taxon>
    </lineage>
</organism>
<keyword evidence="4" id="KW-1185">Reference proteome</keyword>
<dbReference type="EMBL" id="CAHPQX010000003">
    <property type="protein sequence ID" value="CAB5527924.1"/>
    <property type="molecule type" value="Genomic_DNA"/>
</dbReference>